<keyword evidence="1" id="KW-0479">Metal-binding</keyword>
<feature type="chain" id="PRO_5009520668" description="LIM zinc-binding domain-containing protein" evidence="3">
    <location>
        <begin position="24"/>
        <end position="375"/>
    </location>
</feature>
<organism evidence="5 6">
    <name type="scientific">Candidatus Edwardsbacteria bacterium GWF2_54_11</name>
    <dbReference type="NCBI Taxonomy" id="1817851"/>
    <lineage>
        <taxon>Bacteria</taxon>
        <taxon>Candidatus Edwardsiibacteriota</taxon>
    </lineage>
</organism>
<comment type="caution">
    <text evidence="5">The sequence shown here is derived from an EMBL/GenBank/DDBJ whole genome shotgun (WGS) entry which is preliminary data.</text>
</comment>
<evidence type="ECO:0000256" key="1">
    <source>
        <dbReference type="ARBA" id="ARBA00022723"/>
    </source>
</evidence>
<dbReference type="Gene3D" id="2.10.110.10">
    <property type="entry name" value="Cysteine Rich Protein"/>
    <property type="match status" value="1"/>
</dbReference>
<feature type="domain" description="LIM zinc-binding" evidence="4">
    <location>
        <begin position="26"/>
        <end position="96"/>
    </location>
</feature>
<evidence type="ECO:0000313" key="5">
    <source>
        <dbReference type="EMBL" id="OGF11972.1"/>
    </source>
</evidence>
<dbReference type="Proteomes" id="UP000177230">
    <property type="component" value="Unassembled WGS sequence"/>
</dbReference>
<proteinExistence type="predicted"/>
<keyword evidence="3" id="KW-0732">Signal</keyword>
<dbReference type="AlphaFoldDB" id="A0A1F5RC43"/>
<keyword evidence="2" id="KW-0862">Zinc</keyword>
<evidence type="ECO:0000256" key="2">
    <source>
        <dbReference type="ARBA" id="ARBA00022833"/>
    </source>
</evidence>
<accession>A0A1F5RC43</accession>
<dbReference type="InterPro" id="IPR001781">
    <property type="entry name" value="Znf_LIM"/>
</dbReference>
<evidence type="ECO:0000313" key="6">
    <source>
        <dbReference type="Proteomes" id="UP000177230"/>
    </source>
</evidence>
<reference evidence="5 6" key="1">
    <citation type="journal article" date="2016" name="Nat. Commun.">
        <title>Thousands of microbial genomes shed light on interconnected biogeochemical processes in an aquifer system.</title>
        <authorList>
            <person name="Anantharaman K."/>
            <person name="Brown C.T."/>
            <person name="Hug L.A."/>
            <person name="Sharon I."/>
            <person name="Castelle C.J."/>
            <person name="Probst A.J."/>
            <person name="Thomas B.C."/>
            <person name="Singh A."/>
            <person name="Wilkins M.J."/>
            <person name="Karaoz U."/>
            <person name="Brodie E.L."/>
            <person name="Williams K.H."/>
            <person name="Hubbard S.S."/>
            <person name="Banfield J.F."/>
        </authorList>
    </citation>
    <scope>NUCLEOTIDE SEQUENCE [LARGE SCALE GENOMIC DNA]</scope>
</reference>
<gene>
    <name evidence="5" type="ORF">A2024_03000</name>
</gene>
<name>A0A1F5RC43_9BACT</name>
<dbReference type="EMBL" id="MFFM01000034">
    <property type="protein sequence ID" value="OGF11972.1"/>
    <property type="molecule type" value="Genomic_DNA"/>
</dbReference>
<dbReference type="GO" id="GO:0046872">
    <property type="term" value="F:metal ion binding"/>
    <property type="evidence" value="ECO:0007669"/>
    <property type="project" value="UniProtKB-KW"/>
</dbReference>
<evidence type="ECO:0000256" key="3">
    <source>
        <dbReference type="SAM" id="SignalP"/>
    </source>
</evidence>
<dbReference type="SMART" id="SM00132">
    <property type="entry name" value="LIM"/>
    <property type="match status" value="2"/>
</dbReference>
<feature type="signal peptide" evidence="3">
    <location>
        <begin position="1"/>
        <end position="23"/>
    </location>
</feature>
<evidence type="ECO:0000259" key="4">
    <source>
        <dbReference type="PROSITE" id="PS50023"/>
    </source>
</evidence>
<sequence>MRRIVLFSLTLVFSILMSAALLAQIRTCATCGKTITKDFLEYNGQPYCSQKCFEAALPKCSVCGKSVGEGTKQGEFLRVNGKIFCSERCFERSLPRCAACGRPAKKQLRSADDASKVYCSQECYQTSLPKCELCQKPLNNWKAINSHIYCNDCATLPQCLNCRLPGAEIKLADGRYLCKKCQPEAIVSFEKGQKYFNQVRQDIKKYLILSTDHRITFQLVDAQELGRITGVAVFSEQGLYSHKWKTYQTAKTKVPGSDTFVIYILSHLTLKYFYNIAAHELAHDIHDAYYPNAKGKELEEGFAEYISSLMNAYWGNDSLNLEKLQNQEKIYAQGYQRFLKIAEKNGLTDVLAYLEKLNQAPQPKTTRKKPSETKP</sequence>
<dbReference type="PROSITE" id="PS50023">
    <property type="entry name" value="LIM_DOMAIN_2"/>
    <property type="match status" value="1"/>
</dbReference>
<protein>
    <recommendedName>
        <fullName evidence="4">LIM zinc-binding domain-containing protein</fullName>
    </recommendedName>
</protein>